<protein>
    <recommendedName>
        <fullName evidence="3">SGNH hydrolase-type esterase domain-containing protein</fullName>
    </recommendedName>
</protein>
<organism evidence="1 2">
    <name type="scientific">Penicillium malachiteum</name>
    <dbReference type="NCBI Taxonomy" id="1324776"/>
    <lineage>
        <taxon>Eukaryota</taxon>
        <taxon>Fungi</taxon>
        <taxon>Dikarya</taxon>
        <taxon>Ascomycota</taxon>
        <taxon>Pezizomycotina</taxon>
        <taxon>Eurotiomycetes</taxon>
        <taxon>Eurotiomycetidae</taxon>
        <taxon>Eurotiales</taxon>
        <taxon>Aspergillaceae</taxon>
        <taxon>Penicillium</taxon>
    </lineage>
</organism>
<dbReference type="InterPro" id="IPR036514">
    <property type="entry name" value="SGNH_hydro_sf"/>
</dbReference>
<dbReference type="GO" id="GO:0016788">
    <property type="term" value="F:hydrolase activity, acting on ester bonds"/>
    <property type="evidence" value="ECO:0007669"/>
    <property type="project" value="InterPro"/>
</dbReference>
<evidence type="ECO:0000313" key="1">
    <source>
        <dbReference type="EMBL" id="KAJ5734067.1"/>
    </source>
</evidence>
<comment type="caution">
    <text evidence="1">The sequence shown here is derived from an EMBL/GenBank/DDBJ whole genome shotgun (WGS) entry which is preliminary data.</text>
</comment>
<evidence type="ECO:0000313" key="2">
    <source>
        <dbReference type="Proteomes" id="UP001215712"/>
    </source>
</evidence>
<accession>A0AAD6MZ56</accession>
<proteinExistence type="predicted"/>
<dbReference type="Pfam" id="PF00657">
    <property type="entry name" value="Lipase_GDSL"/>
    <property type="match status" value="1"/>
</dbReference>
<keyword evidence="2" id="KW-1185">Reference proteome</keyword>
<dbReference type="PANTHER" id="PTHR43784">
    <property type="entry name" value="GDSL-LIKE LIPASE/ACYLHYDROLASE, PUTATIVE (AFU_ORTHOLOGUE AFUA_2G00820)-RELATED"/>
    <property type="match status" value="1"/>
</dbReference>
<dbReference type="CDD" id="cd01830">
    <property type="entry name" value="XynE_like"/>
    <property type="match status" value="1"/>
</dbReference>
<dbReference type="SUPFAM" id="SSF52266">
    <property type="entry name" value="SGNH hydrolase"/>
    <property type="match status" value="1"/>
</dbReference>
<gene>
    <name evidence="1" type="ORF">N7493_002853</name>
</gene>
<dbReference type="PANTHER" id="PTHR43784:SF3">
    <property type="entry name" value="GDSL FAMILY LIPASE"/>
    <property type="match status" value="1"/>
</dbReference>
<dbReference type="EMBL" id="JAQJAN010000003">
    <property type="protein sequence ID" value="KAJ5734067.1"/>
    <property type="molecule type" value="Genomic_DNA"/>
</dbReference>
<evidence type="ECO:0008006" key="3">
    <source>
        <dbReference type="Google" id="ProtNLM"/>
    </source>
</evidence>
<dbReference type="Gene3D" id="3.40.50.1110">
    <property type="entry name" value="SGNH hydrolase"/>
    <property type="match status" value="1"/>
</dbReference>
<reference evidence="1" key="2">
    <citation type="submission" date="2023-01" db="EMBL/GenBank/DDBJ databases">
        <authorList>
            <person name="Petersen C."/>
        </authorList>
    </citation>
    <scope>NUCLEOTIDE SEQUENCE</scope>
    <source>
        <strain evidence="1">IBT 17514</strain>
    </source>
</reference>
<dbReference type="Proteomes" id="UP001215712">
    <property type="component" value="Unassembled WGS sequence"/>
</dbReference>
<name>A0AAD6MZ56_9EURO</name>
<dbReference type="InterPro" id="IPR053140">
    <property type="entry name" value="GDSL_Rv0518-like"/>
</dbReference>
<dbReference type="InterPro" id="IPR001087">
    <property type="entry name" value="GDSL"/>
</dbReference>
<dbReference type="AlphaFoldDB" id="A0AAD6MZ56"/>
<reference evidence="1" key="1">
    <citation type="journal article" date="2023" name="IMA Fungus">
        <title>Comparative genomic study of the Penicillium genus elucidates a diverse pangenome and 15 lateral gene transfer events.</title>
        <authorList>
            <person name="Petersen C."/>
            <person name="Sorensen T."/>
            <person name="Nielsen M.R."/>
            <person name="Sondergaard T.E."/>
            <person name="Sorensen J.L."/>
            <person name="Fitzpatrick D.A."/>
            <person name="Frisvad J.C."/>
            <person name="Nielsen K.L."/>
        </authorList>
    </citation>
    <scope>NUCLEOTIDE SEQUENCE</scope>
    <source>
        <strain evidence="1">IBT 17514</strain>
    </source>
</reference>
<sequence length="414" mass="45335">MAQHWIHTWTAMPMLVEPEPDKLPSKTFIRDSLVFANTTLRQTIKMTLGTEKYFRLRFSNAFGTGNLKIDRATVALSKDQVCGVPNVEPHTMRTITFDGSGTTTIVGGALAVSDPIDFNGSLPANTIFSVSLFFKEGQDVRTGITCHPGSRTTSFCVLGDFSLEPEWTDSSLEEVEHWYYISGVEILSSSETGTIAIIGDSITDGRESTTNQNDRWPDRLFSRLQSNAATASLSIISQAAGGNRILTDGIGPNVLSRLDRDILSLSGVRYVFLFEGVNDIGAAEADEETQADIGDRLIAGYKQIATRVHAHGIKIYAATITPFGRRRGEVVSDPEAEGVTAYSHPQRECTRVRVNEWIRESGSFDAIVDFDAVLMDSDYSSALASRFDGGDRLHPNCVALQALADSFVLDIFTQ</sequence>